<proteinExistence type="predicted"/>
<dbReference type="InterPro" id="IPR001680">
    <property type="entry name" value="WD40_rpt"/>
</dbReference>
<dbReference type="Pfam" id="PF00400">
    <property type="entry name" value="WD40"/>
    <property type="match status" value="1"/>
</dbReference>
<evidence type="ECO:0000256" key="3">
    <source>
        <dbReference type="ARBA" id="ARBA00022980"/>
    </source>
</evidence>
<evidence type="ECO:0000313" key="7">
    <source>
        <dbReference type="Proteomes" id="UP000515908"/>
    </source>
</evidence>
<dbReference type="PROSITE" id="PS50294">
    <property type="entry name" value="WD_REPEATS_REGION"/>
    <property type="match status" value="1"/>
</dbReference>
<dbReference type="InterPro" id="IPR036322">
    <property type="entry name" value="WD40_repeat_dom_sf"/>
</dbReference>
<evidence type="ECO:0000256" key="5">
    <source>
        <dbReference type="SAM" id="MobiDB-lite"/>
    </source>
</evidence>
<dbReference type="Proteomes" id="UP000515908">
    <property type="component" value="Chromosome 21"/>
</dbReference>
<dbReference type="AlphaFoldDB" id="A0A7G2CQU7"/>
<dbReference type="PANTHER" id="PTHR32215:SF0">
    <property type="entry name" value="CILIA- AND FLAGELLA-ASSOCIATED PROTEIN 57"/>
    <property type="match status" value="1"/>
</dbReference>
<keyword evidence="2" id="KW-0677">Repeat</keyword>
<dbReference type="PROSITE" id="PS50082">
    <property type="entry name" value="WD_REPEATS_2"/>
    <property type="match status" value="1"/>
</dbReference>
<protein>
    <submittedName>
        <fullName evidence="6">WD domain, G-beta repeat, putative</fullName>
    </submittedName>
</protein>
<feature type="region of interest" description="Disordered" evidence="5">
    <location>
        <begin position="1"/>
        <end position="37"/>
    </location>
</feature>
<evidence type="ECO:0000256" key="2">
    <source>
        <dbReference type="ARBA" id="ARBA00022737"/>
    </source>
</evidence>
<name>A0A7G2CQU7_9TRYP</name>
<evidence type="ECO:0000256" key="1">
    <source>
        <dbReference type="ARBA" id="ARBA00022574"/>
    </source>
</evidence>
<sequence>MATNRGGAASLRNNTDRKDGTVTGGGRTRNDATNDEPLSAVIPNGIGSIALDQLEQNLAIVTLSGRIYGVDFKRDWYSATVSGAANSIPFNPICQMAHTGRINGLSCSVRKPFLMSSSSDHSVRLWNTQTRKLEQCTFFKQEPGALSVHPSGLMAVICFPDKVRVMSILWNSLRERKVINFRNGHSVQFSNGGQYFAISHGNLVDIFNSATLENLGQLRGHPQRVSDFKWCSNSPLPHG</sequence>
<dbReference type="Gene3D" id="2.130.10.10">
    <property type="entry name" value="YVTN repeat-like/Quinoprotein amine dehydrogenase"/>
    <property type="match status" value="1"/>
</dbReference>
<feature type="repeat" description="WD" evidence="4">
    <location>
        <begin position="95"/>
        <end position="136"/>
    </location>
</feature>
<dbReference type="SUPFAM" id="SSF50978">
    <property type="entry name" value="WD40 repeat-like"/>
    <property type="match status" value="1"/>
</dbReference>
<dbReference type="SMART" id="SM00320">
    <property type="entry name" value="WD40"/>
    <property type="match status" value="1"/>
</dbReference>
<keyword evidence="1 4" id="KW-0853">WD repeat</keyword>
<dbReference type="InterPro" id="IPR052993">
    <property type="entry name" value="CFA-57"/>
</dbReference>
<keyword evidence="3" id="KW-0687">Ribonucleoprotein</keyword>
<keyword evidence="7" id="KW-1185">Reference proteome</keyword>
<organism evidence="6 7">
    <name type="scientific">Angomonas deanei</name>
    <dbReference type="NCBI Taxonomy" id="59799"/>
    <lineage>
        <taxon>Eukaryota</taxon>
        <taxon>Discoba</taxon>
        <taxon>Euglenozoa</taxon>
        <taxon>Kinetoplastea</taxon>
        <taxon>Metakinetoplastina</taxon>
        <taxon>Trypanosomatida</taxon>
        <taxon>Trypanosomatidae</taxon>
        <taxon>Strigomonadinae</taxon>
        <taxon>Angomonas</taxon>
    </lineage>
</organism>
<dbReference type="InterPro" id="IPR019775">
    <property type="entry name" value="WD40_repeat_CS"/>
</dbReference>
<dbReference type="InterPro" id="IPR015943">
    <property type="entry name" value="WD40/YVTN_repeat-like_dom_sf"/>
</dbReference>
<dbReference type="GO" id="GO:0005840">
    <property type="term" value="C:ribosome"/>
    <property type="evidence" value="ECO:0007669"/>
    <property type="project" value="UniProtKB-KW"/>
</dbReference>
<evidence type="ECO:0000313" key="6">
    <source>
        <dbReference type="EMBL" id="CAD2221517.1"/>
    </source>
</evidence>
<keyword evidence="3" id="KW-0689">Ribosomal protein</keyword>
<gene>
    <name evidence="6" type="ORF">ADEAN_000904900</name>
</gene>
<evidence type="ECO:0000256" key="4">
    <source>
        <dbReference type="PROSITE-ProRule" id="PRU00221"/>
    </source>
</evidence>
<dbReference type="VEuPathDB" id="TriTrypDB:ADEAN_000904900"/>
<dbReference type="PANTHER" id="PTHR32215">
    <property type="entry name" value="CILIA- AND FLAGELLA-ASSOCIATED PROTEIN 57"/>
    <property type="match status" value="1"/>
</dbReference>
<dbReference type="PROSITE" id="PS00678">
    <property type="entry name" value="WD_REPEATS_1"/>
    <property type="match status" value="1"/>
</dbReference>
<reference evidence="6 7" key="1">
    <citation type="submission" date="2020-08" db="EMBL/GenBank/DDBJ databases">
        <authorList>
            <person name="Newling K."/>
            <person name="Davey J."/>
            <person name="Forrester S."/>
        </authorList>
    </citation>
    <scope>NUCLEOTIDE SEQUENCE [LARGE SCALE GENOMIC DNA]</scope>
    <source>
        <strain evidence="7">Crithidia deanei Carvalho (ATCC PRA-265)</strain>
    </source>
</reference>
<dbReference type="EMBL" id="LR877165">
    <property type="protein sequence ID" value="CAD2221517.1"/>
    <property type="molecule type" value="Genomic_DNA"/>
</dbReference>
<accession>A0A7G2CQU7</accession>